<comment type="caution">
    <text evidence="1">The sequence shown here is derived from an EMBL/GenBank/DDBJ whole genome shotgun (WGS) entry which is preliminary data.</text>
</comment>
<proteinExistence type="predicted"/>
<keyword evidence="2" id="KW-1185">Reference proteome</keyword>
<evidence type="ECO:0000313" key="2">
    <source>
        <dbReference type="Proteomes" id="UP000499080"/>
    </source>
</evidence>
<dbReference type="Proteomes" id="UP000499080">
    <property type="component" value="Unassembled WGS sequence"/>
</dbReference>
<dbReference type="AlphaFoldDB" id="A0A4Y2B017"/>
<organism evidence="1 2">
    <name type="scientific">Araneus ventricosus</name>
    <name type="common">Orbweaver spider</name>
    <name type="synonym">Epeira ventricosa</name>
    <dbReference type="NCBI Taxonomy" id="182803"/>
    <lineage>
        <taxon>Eukaryota</taxon>
        <taxon>Metazoa</taxon>
        <taxon>Ecdysozoa</taxon>
        <taxon>Arthropoda</taxon>
        <taxon>Chelicerata</taxon>
        <taxon>Arachnida</taxon>
        <taxon>Araneae</taxon>
        <taxon>Araneomorphae</taxon>
        <taxon>Entelegynae</taxon>
        <taxon>Araneoidea</taxon>
        <taxon>Araneidae</taxon>
        <taxon>Araneus</taxon>
    </lineage>
</organism>
<gene>
    <name evidence="1" type="ORF">AVEN_34594_1</name>
</gene>
<reference evidence="1 2" key="1">
    <citation type="journal article" date="2019" name="Sci. Rep.">
        <title>Orb-weaving spider Araneus ventricosus genome elucidates the spidroin gene catalogue.</title>
        <authorList>
            <person name="Kono N."/>
            <person name="Nakamura H."/>
            <person name="Ohtoshi R."/>
            <person name="Moran D.A.P."/>
            <person name="Shinohara A."/>
            <person name="Yoshida Y."/>
            <person name="Fujiwara M."/>
            <person name="Mori M."/>
            <person name="Tomita M."/>
            <person name="Arakawa K."/>
        </authorList>
    </citation>
    <scope>NUCLEOTIDE SEQUENCE [LARGE SCALE GENOMIC DNA]</scope>
</reference>
<accession>A0A4Y2B017</accession>
<name>A0A4Y2B017_ARAVE</name>
<dbReference type="EMBL" id="BGPR01000043">
    <property type="protein sequence ID" value="GBL85403.1"/>
    <property type="molecule type" value="Genomic_DNA"/>
</dbReference>
<sequence>MRRRSVMAYGPMSHLSRHAVLVCSTGALRARSVWHMVCQSTTLGSVAVLASGTGEWGGVLSWHMVPCPLTRFSCRIGFRHREWAAFVDALGPCHSLVQLARHISYRRACVGRSVMGHMVPRPLTGSVAAWSSHGACGAVTAWHMVHSPLTPVPCRIVQRGWASVRQSGPDVHFTRFSCRIAVSNGDGAASSAHGHGPMSYHSVSCRRISFRHGASAPFLSAGIWSMSTHSFSCSLASGIGNGAAFCQAYVPCPLISVQCRISLQASGHGGATFCVMAYGSHVHYLVQLRILHG</sequence>
<evidence type="ECO:0000313" key="1">
    <source>
        <dbReference type="EMBL" id="GBL85403.1"/>
    </source>
</evidence>
<protein>
    <submittedName>
        <fullName evidence="1">Uncharacterized protein</fullName>
    </submittedName>
</protein>